<comment type="caution">
    <text evidence="1">The sequence shown here is derived from an EMBL/GenBank/DDBJ whole genome shotgun (WGS) entry which is preliminary data.</text>
</comment>
<dbReference type="AlphaFoldDB" id="A0A2P5D1G3"/>
<dbReference type="Proteomes" id="UP000237105">
    <property type="component" value="Unassembled WGS sequence"/>
</dbReference>
<evidence type="ECO:0000313" key="2">
    <source>
        <dbReference type="Proteomes" id="UP000237105"/>
    </source>
</evidence>
<keyword evidence="2" id="KW-1185">Reference proteome</keyword>
<gene>
    <name evidence="1" type="ORF">PanWU01x14_105390</name>
</gene>
<protein>
    <submittedName>
        <fullName evidence="1">Uncharacterized protein</fullName>
    </submittedName>
</protein>
<reference evidence="2" key="1">
    <citation type="submission" date="2016-06" db="EMBL/GenBank/DDBJ databases">
        <title>Parallel loss of symbiosis genes in relatives of nitrogen-fixing non-legume Parasponia.</title>
        <authorList>
            <person name="Van Velzen R."/>
            <person name="Holmer R."/>
            <person name="Bu F."/>
            <person name="Rutten L."/>
            <person name="Van Zeijl A."/>
            <person name="Liu W."/>
            <person name="Santuari L."/>
            <person name="Cao Q."/>
            <person name="Sharma T."/>
            <person name="Shen D."/>
            <person name="Roswanjaya Y."/>
            <person name="Wardhani T."/>
            <person name="Kalhor M.S."/>
            <person name="Jansen J."/>
            <person name="Van den Hoogen J."/>
            <person name="Gungor B."/>
            <person name="Hartog M."/>
            <person name="Hontelez J."/>
            <person name="Verver J."/>
            <person name="Yang W.-C."/>
            <person name="Schijlen E."/>
            <person name="Repin R."/>
            <person name="Schilthuizen M."/>
            <person name="Schranz E."/>
            <person name="Heidstra R."/>
            <person name="Miyata K."/>
            <person name="Fedorova E."/>
            <person name="Kohlen W."/>
            <person name="Bisseling T."/>
            <person name="Smit S."/>
            <person name="Geurts R."/>
        </authorList>
    </citation>
    <scope>NUCLEOTIDE SEQUENCE [LARGE SCALE GENOMIC DNA]</scope>
    <source>
        <strain evidence="2">cv. WU1-14</strain>
    </source>
</reference>
<accession>A0A2P5D1G3</accession>
<proteinExistence type="predicted"/>
<name>A0A2P5D1G3_PARAD</name>
<dbReference type="EMBL" id="JXTB01000074">
    <property type="protein sequence ID" value="PON67142.1"/>
    <property type="molecule type" value="Genomic_DNA"/>
</dbReference>
<sequence>MGVVGISSMSSDEHSRVTCRARNQRCGVVIGRSLDIFGSLGPQGRRGGNGGFKRNF</sequence>
<organism evidence="1 2">
    <name type="scientific">Parasponia andersonii</name>
    <name type="common">Sponia andersonii</name>
    <dbReference type="NCBI Taxonomy" id="3476"/>
    <lineage>
        <taxon>Eukaryota</taxon>
        <taxon>Viridiplantae</taxon>
        <taxon>Streptophyta</taxon>
        <taxon>Embryophyta</taxon>
        <taxon>Tracheophyta</taxon>
        <taxon>Spermatophyta</taxon>
        <taxon>Magnoliopsida</taxon>
        <taxon>eudicotyledons</taxon>
        <taxon>Gunneridae</taxon>
        <taxon>Pentapetalae</taxon>
        <taxon>rosids</taxon>
        <taxon>fabids</taxon>
        <taxon>Rosales</taxon>
        <taxon>Cannabaceae</taxon>
        <taxon>Parasponia</taxon>
    </lineage>
</organism>
<evidence type="ECO:0000313" key="1">
    <source>
        <dbReference type="EMBL" id="PON67142.1"/>
    </source>
</evidence>